<sequence length="70" mass="7686">MNINKAVDKFYESKKLAEIADSPVSALQGLSEGDADLLQKAFNVKTVRDLASLKYVKWAQSIVALADTEQ</sequence>
<gene>
    <name evidence="1" type="ORF">A0128_20510</name>
</gene>
<dbReference type="KEGG" id="laj:A0128_20510"/>
<name>A0A1D7V3J2_9LEPT</name>
<organism evidence="1 2">
    <name type="scientific">Leptospira tipperaryensis</name>
    <dbReference type="NCBI Taxonomy" id="2564040"/>
    <lineage>
        <taxon>Bacteria</taxon>
        <taxon>Pseudomonadati</taxon>
        <taxon>Spirochaetota</taxon>
        <taxon>Spirochaetia</taxon>
        <taxon>Leptospirales</taxon>
        <taxon>Leptospiraceae</taxon>
        <taxon>Leptospira</taxon>
    </lineage>
</organism>
<protein>
    <submittedName>
        <fullName evidence="1">Uncharacterized protein</fullName>
    </submittedName>
</protein>
<evidence type="ECO:0000313" key="1">
    <source>
        <dbReference type="EMBL" id="AOP36400.1"/>
    </source>
</evidence>
<evidence type="ECO:0000313" key="2">
    <source>
        <dbReference type="Proteomes" id="UP000094197"/>
    </source>
</evidence>
<reference evidence="1 2" key="1">
    <citation type="submission" date="2016-04" db="EMBL/GenBank/DDBJ databases">
        <title>Complete genome seqeunce of Leptospira alstonii serovar Room22.</title>
        <authorList>
            <person name="Nally J.E."/>
            <person name="Bayles D.O."/>
            <person name="Hurley D."/>
            <person name="Fanning S."/>
            <person name="McMahon B.J."/>
            <person name="Arent Z."/>
        </authorList>
    </citation>
    <scope>NUCLEOTIDE SEQUENCE [LARGE SCALE GENOMIC DNA]</scope>
    <source>
        <strain evidence="1 2">GWTS #1</strain>
    </source>
</reference>
<accession>A0A1D7V3J2</accession>
<dbReference type="AlphaFoldDB" id="A0A1D7V3J2"/>
<dbReference type="Proteomes" id="UP000094197">
    <property type="component" value="Chromosome 2"/>
</dbReference>
<proteinExistence type="predicted"/>
<dbReference type="RefSeq" id="WP_069609618.1">
    <property type="nucleotide sequence ID" value="NZ_CP015218.1"/>
</dbReference>
<dbReference type="EMBL" id="CP015218">
    <property type="protein sequence ID" value="AOP36400.1"/>
    <property type="molecule type" value="Genomic_DNA"/>
</dbReference>
<keyword evidence="2" id="KW-1185">Reference proteome</keyword>
<dbReference type="OrthoDB" id="332209at2"/>